<protein>
    <submittedName>
        <fullName evidence="1">Uncharacterized protein</fullName>
    </submittedName>
</protein>
<organism evidence="1">
    <name type="scientific">Picea glauca</name>
    <name type="common">White spruce</name>
    <name type="synonym">Pinus glauca</name>
    <dbReference type="NCBI Taxonomy" id="3330"/>
    <lineage>
        <taxon>Eukaryota</taxon>
        <taxon>Viridiplantae</taxon>
        <taxon>Streptophyta</taxon>
        <taxon>Embryophyta</taxon>
        <taxon>Tracheophyta</taxon>
        <taxon>Spermatophyta</taxon>
        <taxon>Pinopsida</taxon>
        <taxon>Pinidae</taxon>
        <taxon>Conifers I</taxon>
        <taxon>Pinales</taxon>
        <taxon>Pinaceae</taxon>
        <taxon>Picea</taxon>
    </lineage>
</organism>
<name>A0A101LUZ7_PICGL</name>
<proteinExistence type="predicted"/>
<keyword evidence="1" id="KW-0496">Mitochondrion</keyword>
<gene>
    <name evidence="1" type="ORF">ABT39_MTgene2196</name>
</gene>
<reference evidence="1" key="1">
    <citation type="journal article" date="2015" name="Genome Biol. Evol.">
        <title>Organellar Genomes of White Spruce (Picea glauca): Assembly and Annotation.</title>
        <authorList>
            <person name="Jackman S.D."/>
            <person name="Warren R.L."/>
            <person name="Gibb E.A."/>
            <person name="Vandervalk B.P."/>
            <person name="Mohamadi H."/>
            <person name="Chu J."/>
            <person name="Raymond A."/>
            <person name="Pleasance S."/>
            <person name="Coope R."/>
            <person name="Wildung M.R."/>
            <person name="Ritland C.E."/>
            <person name="Bousquet J."/>
            <person name="Jones S.J."/>
            <person name="Bohlmann J."/>
            <person name="Birol I."/>
        </authorList>
    </citation>
    <scope>NUCLEOTIDE SEQUENCE [LARGE SCALE GENOMIC DNA]</scope>
    <source>
        <tissue evidence="1">Flushing bud</tissue>
    </source>
</reference>
<dbReference type="AlphaFoldDB" id="A0A101LUZ7"/>
<evidence type="ECO:0000313" key="1">
    <source>
        <dbReference type="EMBL" id="KUM45842.1"/>
    </source>
</evidence>
<accession>A0A101LUZ7</accession>
<sequence>MLESLREDLARGLKVLFLHLTMLRGFWQLFPMLLGSFLGLRLSSNAPGRAPGLLFGEKLNSEPRCLSFVGVFTYNNKLIKSVSGLVVPHMGACTFDCLTVVKLGCQTELVFL</sequence>
<comment type="caution">
    <text evidence="1">The sequence shown here is derived from an EMBL/GenBank/DDBJ whole genome shotgun (WGS) entry which is preliminary data.</text>
</comment>
<geneLocation type="mitochondrion" evidence="1"/>
<dbReference type="EMBL" id="LKAM01000015">
    <property type="protein sequence ID" value="KUM45842.1"/>
    <property type="molecule type" value="Genomic_DNA"/>
</dbReference>